<evidence type="ECO:0000313" key="13">
    <source>
        <dbReference type="Ensembl" id="ENSPKIP00000001028.1"/>
    </source>
</evidence>
<dbReference type="GeneTree" id="ENSGT00940000154991"/>
<evidence type="ECO:0000256" key="2">
    <source>
        <dbReference type="ARBA" id="ARBA00022448"/>
    </source>
</evidence>
<dbReference type="PANTHER" id="PTHR11690:SF128">
    <property type="entry name" value="ACID-SENSING ION CHANNEL 2"/>
    <property type="match status" value="1"/>
</dbReference>
<evidence type="ECO:0000256" key="7">
    <source>
        <dbReference type="ARBA" id="ARBA00023065"/>
    </source>
</evidence>
<organism evidence="13 14">
    <name type="scientific">Paramormyrops kingsleyae</name>
    <dbReference type="NCBI Taxonomy" id="1676925"/>
    <lineage>
        <taxon>Eukaryota</taxon>
        <taxon>Metazoa</taxon>
        <taxon>Chordata</taxon>
        <taxon>Craniata</taxon>
        <taxon>Vertebrata</taxon>
        <taxon>Euteleostomi</taxon>
        <taxon>Actinopterygii</taxon>
        <taxon>Neopterygii</taxon>
        <taxon>Teleostei</taxon>
        <taxon>Osteoglossocephala</taxon>
        <taxon>Osteoglossomorpha</taxon>
        <taxon>Osteoglossiformes</taxon>
        <taxon>Mormyridae</taxon>
        <taxon>Paramormyrops</taxon>
    </lineage>
</organism>
<reference evidence="13" key="2">
    <citation type="submission" date="2025-09" db="UniProtKB">
        <authorList>
            <consortium name="Ensembl"/>
        </authorList>
    </citation>
    <scope>IDENTIFICATION</scope>
</reference>
<accession>A0A3B3Q4E4</accession>
<sequence length="239" mass="26920">MKDLKESSSSDSSSGSSEPSSWQIFTHHTTLHGLRFIFAYGPITVRRLLWAAAFLASLGLLVLESAERLAYYFSHPHVMCVDSFASSSLVFPVVTLCNINPYRFSQLSRNDLYHAGELLALLDVHLNIPDPHLAEAEVLEVLSERANFTGYKPKPFSMQEFTERVGHDLKDMMLYCRYRGQECRHSDFSTVSLHNFLDIAGWVLLSAVARANTASCWQITDAWHWLSVGSTNLGTFILL</sequence>
<protein>
    <submittedName>
        <fullName evidence="13">Uncharacterized protein</fullName>
    </submittedName>
</protein>
<dbReference type="Gene3D" id="1.10.287.770">
    <property type="entry name" value="YojJ-like"/>
    <property type="match status" value="1"/>
</dbReference>
<dbReference type="InterPro" id="IPR001873">
    <property type="entry name" value="ENaC"/>
</dbReference>
<dbReference type="Gene3D" id="1.10.3590.10">
    <property type="entry name" value="acid-sensing ion channel 1 domain"/>
    <property type="match status" value="1"/>
</dbReference>
<reference evidence="13" key="1">
    <citation type="submission" date="2025-08" db="UniProtKB">
        <authorList>
            <consortium name="Ensembl"/>
        </authorList>
    </citation>
    <scope>IDENTIFICATION</scope>
</reference>
<dbReference type="Pfam" id="PF00858">
    <property type="entry name" value="ASC"/>
    <property type="match status" value="1"/>
</dbReference>
<keyword evidence="7 11" id="KW-0406">Ion transport</keyword>
<dbReference type="STRING" id="1676925.ENSPKIP00000001028"/>
<keyword evidence="2 11" id="KW-0813">Transport</keyword>
<keyword evidence="4 11" id="KW-0812">Transmembrane</keyword>
<evidence type="ECO:0000256" key="4">
    <source>
        <dbReference type="ARBA" id="ARBA00022692"/>
    </source>
</evidence>
<dbReference type="PANTHER" id="PTHR11690">
    <property type="entry name" value="AMILORIDE-SENSITIVE SODIUM CHANNEL-RELATED"/>
    <property type="match status" value="1"/>
</dbReference>
<evidence type="ECO:0000256" key="3">
    <source>
        <dbReference type="ARBA" id="ARBA00022461"/>
    </source>
</evidence>
<evidence type="ECO:0000256" key="5">
    <source>
        <dbReference type="ARBA" id="ARBA00022989"/>
    </source>
</evidence>
<evidence type="ECO:0000256" key="10">
    <source>
        <dbReference type="ARBA" id="ARBA00023303"/>
    </source>
</evidence>
<evidence type="ECO:0000256" key="6">
    <source>
        <dbReference type="ARBA" id="ARBA00023053"/>
    </source>
</evidence>
<keyword evidence="9 11" id="KW-0739">Sodium transport</keyword>
<dbReference type="AlphaFoldDB" id="A0A3B3Q4E4"/>
<evidence type="ECO:0000256" key="11">
    <source>
        <dbReference type="RuleBase" id="RU000679"/>
    </source>
</evidence>
<keyword evidence="5" id="KW-1133">Transmembrane helix</keyword>
<dbReference type="PRINTS" id="PR01078">
    <property type="entry name" value="AMINACHANNEL"/>
</dbReference>
<proteinExistence type="inferred from homology"/>
<feature type="region of interest" description="Disordered" evidence="12">
    <location>
        <begin position="1"/>
        <end position="21"/>
    </location>
</feature>
<evidence type="ECO:0000256" key="12">
    <source>
        <dbReference type="SAM" id="MobiDB-lite"/>
    </source>
</evidence>
<feature type="compositionally biased region" description="Low complexity" evidence="12">
    <location>
        <begin position="9"/>
        <end position="21"/>
    </location>
</feature>
<keyword evidence="10 11" id="KW-0407">Ion channel</keyword>
<keyword evidence="8" id="KW-0472">Membrane</keyword>
<comment type="similarity">
    <text evidence="11">Belongs to the amiloride-sensitive sodium channel (TC 1.A.6) family.</text>
</comment>
<evidence type="ECO:0000256" key="1">
    <source>
        <dbReference type="ARBA" id="ARBA00004141"/>
    </source>
</evidence>
<comment type="subcellular location">
    <subcellularLocation>
        <location evidence="1">Membrane</location>
        <topology evidence="1">Multi-pass membrane protein</topology>
    </subcellularLocation>
</comment>
<name>A0A3B3Q4E4_9TELE</name>
<evidence type="ECO:0000256" key="9">
    <source>
        <dbReference type="ARBA" id="ARBA00023201"/>
    </source>
</evidence>
<evidence type="ECO:0000256" key="8">
    <source>
        <dbReference type="ARBA" id="ARBA00023136"/>
    </source>
</evidence>
<keyword evidence="14" id="KW-1185">Reference proteome</keyword>
<keyword evidence="3 11" id="KW-0894">Sodium channel</keyword>
<dbReference type="Ensembl" id="ENSPKIT00000024938.1">
    <property type="protein sequence ID" value="ENSPKIP00000001028.1"/>
    <property type="gene ID" value="ENSPKIG00000019478.1"/>
</dbReference>
<keyword evidence="6" id="KW-0915">Sodium</keyword>
<dbReference type="GO" id="GO:0015280">
    <property type="term" value="F:ligand-gated sodium channel activity"/>
    <property type="evidence" value="ECO:0007669"/>
    <property type="project" value="TreeGrafter"/>
</dbReference>
<dbReference type="GO" id="GO:0005886">
    <property type="term" value="C:plasma membrane"/>
    <property type="evidence" value="ECO:0007669"/>
    <property type="project" value="TreeGrafter"/>
</dbReference>
<dbReference type="Proteomes" id="UP000261540">
    <property type="component" value="Unplaced"/>
</dbReference>
<evidence type="ECO:0000313" key="14">
    <source>
        <dbReference type="Proteomes" id="UP000261540"/>
    </source>
</evidence>